<name>A0A9C7PVS0_9RHOD</name>
<keyword evidence="9" id="KW-1185">Reference proteome</keyword>
<organism evidence="8 9">
    <name type="scientific">Galdieria partita</name>
    <dbReference type="NCBI Taxonomy" id="83374"/>
    <lineage>
        <taxon>Eukaryota</taxon>
        <taxon>Rhodophyta</taxon>
        <taxon>Bangiophyceae</taxon>
        <taxon>Galdieriales</taxon>
        <taxon>Galdieriaceae</taxon>
        <taxon>Galdieria</taxon>
    </lineage>
</organism>
<dbReference type="CDD" id="cd07981">
    <property type="entry name" value="HFD_TAF12"/>
    <property type="match status" value="1"/>
</dbReference>
<feature type="compositionally biased region" description="Basic and acidic residues" evidence="6">
    <location>
        <begin position="123"/>
        <end position="151"/>
    </location>
</feature>
<evidence type="ECO:0000256" key="3">
    <source>
        <dbReference type="ARBA" id="ARBA00023015"/>
    </source>
</evidence>
<accession>A0A9C7PVS0</accession>
<comment type="subcellular location">
    <subcellularLocation>
        <location evidence="1">Nucleus</location>
    </subcellularLocation>
</comment>
<keyword evidence="4" id="KW-0804">Transcription</keyword>
<feature type="domain" description="Transcription initiation factor TFIID subunit 12" evidence="7">
    <location>
        <begin position="14"/>
        <end position="72"/>
    </location>
</feature>
<evidence type="ECO:0000259" key="7">
    <source>
        <dbReference type="Pfam" id="PF03847"/>
    </source>
</evidence>
<keyword evidence="3" id="KW-0805">Transcription regulation</keyword>
<evidence type="ECO:0000313" key="9">
    <source>
        <dbReference type="Proteomes" id="UP001061958"/>
    </source>
</evidence>
<evidence type="ECO:0000256" key="4">
    <source>
        <dbReference type="ARBA" id="ARBA00023163"/>
    </source>
</evidence>
<comment type="caution">
    <text evidence="8">The sequence shown here is derived from an EMBL/GenBank/DDBJ whole genome shotgun (WGS) entry which is preliminary data.</text>
</comment>
<dbReference type="GO" id="GO:0000124">
    <property type="term" value="C:SAGA complex"/>
    <property type="evidence" value="ECO:0007669"/>
    <property type="project" value="InterPro"/>
</dbReference>
<evidence type="ECO:0000256" key="5">
    <source>
        <dbReference type="ARBA" id="ARBA00023242"/>
    </source>
</evidence>
<feature type="region of interest" description="Disordered" evidence="6">
    <location>
        <begin position="102"/>
        <end position="151"/>
    </location>
</feature>
<dbReference type="GO" id="GO:0017025">
    <property type="term" value="F:TBP-class protein binding"/>
    <property type="evidence" value="ECO:0007669"/>
    <property type="project" value="TreeGrafter"/>
</dbReference>
<dbReference type="PANTHER" id="PTHR12264:SF21">
    <property type="entry name" value="TRANSCRIPTION INITIATION FACTOR TFIID SUBUNIT 12"/>
    <property type="match status" value="1"/>
</dbReference>
<dbReference type="InterPro" id="IPR009072">
    <property type="entry name" value="Histone-fold"/>
</dbReference>
<dbReference type="GO" id="GO:0003677">
    <property type="term" value="F:DNA binding"/>
    <property type="evidence" value="ECO:0007669"/>
    <property type="project" value="TreeGrafter"/>
</dbReference>
<protein>
    <recommendedName>
        <fullName evidence="7">Transcription initiation factor TFIID subunit 12 domain-containing protein</fullName>
    </recommendedName>
</protein>
<evidence type="ECO:0000256" key="2">
    <source>
        <dbReference type="ARBA" id="ARBA00007530"/>
    </source>
</evidence>
<evidence type="ECO:0000313" key="8">
    <source>
        <dbReference type="EMBL" id="GJQ11743.1"/>
    </source>
</evidence>
<dbReference type="AlphaFoldDB" id="A0A9C7PVS0"/>
<reference evidence="8" key="1">
    <citation type="journal article" date="2022" name="Proc. Natl. Acad. Sci. U.S.A.">
        <title>Life cycle and functional genomics of the unicellular red alga Galdieria for elucidating algal and plant evolution and industrial use.</title>
        <authorList>
            <person name="Hirooka S."/>
            <person name="Itabashi T."/>
            <person name="Ichinose T.M."/>
            <person name="Onuma R."/>
            <person name="Fujiwara T."/>
            <person name="Yamashita S."/>
            <person name="Jong L.W."/>
            <person name="Tomita R."/>
            <person name="Iwane A.H."/>
            <person name="Miyagishima S.Y."/>
        </authorList>
    </citation>
    <scope>NUCLEOTIDE SEQUENCE</scope>
    <source>
        <strain evidence="8">NBRC 102759</strain>
    </source>
</reference>
<evidence type="ECO:0000256" key="6">
    <source>
        <dbReference type="SAM" id="MobiDB-lite"/>
    </source>
</evidence>
<comment type="similarity">
    <text evidence="2">Belongs to the TAF12 family.</text>
</comment>
<dbReference type="InterPro" id="IPR037794">
    <property type="entry name" value="TAF12"/>
</dbReference>
<sequence>MEEKNQVISKNELQRLADDIQLEEEVVEFLQEHAETFVESVTDFACTLAKHRNSNKLESCDIQLALEQLWGMRVPCIGQTVPTLRKPSVLPAHTYRLQVIDSEQYSKGERRTPSSGRGLGKIKKADLKANKLNRKGEVKPTKKEADSDQVT</sequence>
<dbReference type="Gene3D" id="1.10.20.10">
    <property type="entry name" value="Histone, subunit A"/>
    <property type="match status" value="1"/>
</dbReference>
<dbReference type="GO" id="GO:0005669">
    <property type="term" value="C:transcription factor TFIID complex"/>
    <property type="evidence" value="ECO:0007669"/>
    <property type="project" value="InterPro"/>
</dbReference>
<dbReference type="OrthoDB" id="2193432at2759"/>
<dbReference type="GO" id="GO:0046982">
    <property type="term" value="F:protein heterodimerization activity"/>
    <property type="evidence" value="ECO:0007669"/>
    <property type="project" value="InterPro"/>
</dbReference>
<evidence type="ECO:0000256" key="1">
    <source>
        <dbReference type="ARBA" id="ARBA00004123"/>
    </source>
</evidence>
<dbReference type="GO" id="GO:0051123">
    <property type="term" value="P:RNA polymerase II preinitiation complex assembly"/>
    <property type="evidence" value="ECO:0007669"/>
    <property type="project" value="TreeGrafter"/>
</dbReference>
<keyword evidence="5" id="KW-0539">Nucleus</keyword>
<dbReference type="PANTHER" id="PTHR12264">
    <property type="entry name" value="TRANSCRIPTION INITIATION FACTOR TFIID SUBUNIT 12"/>
    <property type="match status" value="1"/>
</dbReference>
<dbReference type="SUPFAM" id="SSF47113">
    <property type="entry name" value="Histone-fold"/>
    <property type="match status" value="1"/>
</dbReference>
<dbReference type="Pfam" id="PF03847">
    <property type="entry name" value="TFIID_20kDa"/>
    <property type="match status" value="1"/>
</dbReference>
<gene>
    <name evidence="8" type="ORF">GpartN1_g3534.t1</name>
</gene>
<reference evidence="8" key="2">
    <citation type="submission" date="2022-01" db="EMBL/GenBank/DDBJ databases">
        <authorList>
            <person name="Hirooka S."/>
            <person name="Miyagishima S.Y."/>
        </authorList>
    </citation>
    <scope>NUCLEOTIDE SEQUENCE</scope>
    <source>
        <strain evidence="8">NBRC 102759</strain>
    </source>
</reference>
<proteinExistence type="inferred from homology"/>
<dbReference type="InterPro" id="IPR003228">
    <property type="entry name" value="TFIID_TAF12_dom"/>
</dbReference>
<dbReference type="Proteomes" id="UP001061958">
    <property type="component" value="Unassembled WGS sequence"/>
</dbReference>
<dbReference type="EMBL" id="BQMJ01000027">
    <property type="protein sequence ID" value="GJQ11743.1"/>
    <property type="molecule type" value="Genomic_DNA"/>
</dbReference>